<dbReference type="Pfam" id="PF07683">
    <property type="entry name" value="CobW_C"/>
    <property type="match status" value="1"/>
</dbReference>
<dbReference type="GO" id="GO:0005737">
    <property type="term" value="C:cytoplasm"/>
    <property type="evidence" value="ECO:0007669"/>
    <property type="project" value="TreeGrafter"/>
</dbReference>
<dbReference type="InterPro" id="IPR003495">
    <property type="entry name" value="CobW/HypB/UreG_nucleotide-bd"/>
</dbReference>
<evidence type="ECO:0000256" key="1">
    <source>
        <dbReference type="ARBA" id="ARBA00022741"/>
    </source>
</evidence>
<dbReference type="CDD" id="cd03112">
    <property type="entry name" value="CobW-like"/>
    <property type="match status" value="1"/>
</dbReference>
<comment type="catalytic activity">
    <reaction evidence="6">
        <text>GTP + H2O = GDP + phosphate + H(+)</text>
        <dbReference type="Rhea" id="RHEA:19669"/>
        <dbReference type="ChEBI" id="CHEBI:15377"/>
        <dbReference type="ChEBI" id="CHEBI:15378"/>
        <dbReference type="ChEBI" id="CHEBI:37565"/>
        <dbReference type="ChEBI" id="CHEBI:43474"/>
        <dbReference type="ChEBI" id="CHEBI:58189"/>
    </reaction>
    <physiologicalReaction direction="left-to-right" evidence="6">
        <dbReference type="Rhea" id="RHEA:19670"/>
    </physiologicalReaction>
</comment>
<dbReference type="SUPFAM" id="SSF90002">
    <property type="entry name" value="Hypothetical protein YjiA, C-terminal domain"/>
    <property type="match status" value="1"/>
</dbReference>
<protein>
    <submittedName>
        <fullName evidence="8">Cobalamin synthesis protein CobW</fullName>
    </submittedName>
</protein>
<dbReference type="AlphaFoldDB" id="A0A0D6P5X8"/>
<dbReference type="Proteomes" id="UP000032680">
    <property type="component" value="Unassembled WGS sequence"/>
</dbReference>
<evidence type="ECO:0000256" key="4">
    <source>
        <dbReference type="ARBA" id="ARBA00034320"/>
    </source>
</evidence>
<evidence type="ECO:0000256" key="3">
    <source>
        <dbReference type="ARBA" id="ARBA00023186"/>
    </source>
</evidence>
<keyword evidence="1" id="KW-0547">Nucleotide-binding</keyword>
<gene>
    <name evidence="8" type="ORF">Asru_0241_06</name>
</gene>
<dbReference type="SUPFAM" id="SSF52540">
    <property type="entry name" value="P-loop containing nucleoside triphosphate hydrolases"/>
    <property type="match status" value="1"/>
</dbReference>
<evidence type="ECO:0000313" key="9">
    <source>
        <dbReference type="Proteomes" id="UP000032680"/>
    </source>
</evidence>
<reference evidence="8 9" key="1">
    <citation type="submission" date="2012-11" db="EMBL/GenBank/DDBJ databases">
        <title>Whole genome sequence of Acidisphaera rubrifaciens HS-AP3.</title>
        <authorList>
            <person name="Azuma Y."/>
            <person name="Higashiura N."/>
            <person name="Hirakawa H."/>
            <person name="Matsushita K."/>
        </authorList>
    </citation>
    <scope>NUCLEOTIDE SEQUENCE [LARGE SCALE GENOMIC DNA]</scope>
    <source>
        <strain evidence="8 9">HS-AP3</strain>
    </source>
</reference>
<evidence type="ECO:0000256" key="5">
    <source>
        <dbReference type="ARBA" id="ARBA00045658"/>
    </source>
</evidence>
<proteinExistence type="inferred from homology"/>
<dbReference type="SMART" id="SM00833">
    <property type="entry name" value="CobW_C"/>
    <property type="match status" value="1"/>
</dbReference>
<dbReference type="InterPro" id="IPR051316">
    <property type="entry name" value="Zinc-reg_GTPase_activator"/>
</dbReference>
<dbReference type="InterPro" id="IPR036627">
    <property type="entry name" value="CobW-likC_sf"/>
</dbReference>
<dbReference type="EMBL" id="BANB01000241">
    <property type="protein sequence ID" value="GAN77150.1"/>
    <property type="molecule type" value="Genomic_DNA"/>
</dbReference>
<evidence type="ECO:0000259" key="7">
    <source>
        <dbReference type="SMART" id="SM00833"/>
    </source>
</evidence>
<keyword evidence="3" id="KW-0143">Chaperone</keyword>
<accession>A0A0D6P5X8</accession>
<evidence type="ECO:0000256" key="6">
    <source>
        <dbReference type="ARBA" id="ARBA00049117"/>
    </source>
</evidence>
<dbReference type="Gene3D" id="3.30.1220.10">
    <property type="entry name" value="CobW-like, C-terminal domain"/>
    <property type="match status" value="1"/>
</dbReference>
<feature type="domain" description="CobW C-terminal" evidence="7">
    <location>
        <begin position="240"/>
        <end position="334"/>
    </location>
</feature>
<comment type="function">
    <text evidence="5">Zinc chaperone that directly transfers zinc cofactor to target proteins, thereby activating them. Zinc is transferred from the CXCC motif in the GTPase domain to the zinc binding site in target proteins in a process requiring GTP hydrolysis.</text>
</comment>
<dbReference type="Gene3D" id="3.40.50.300">
    <property type="entry name" value="P-loop containing nucleotide triphosphate hydrolases"/>
    <property type="match status" value="1"/>
</dbReference>
<dbReference type="PANTHER" id="PTHR13748:SF62">
    <property type="entry name" value="COBW DOMAIN-CONTAINING PROTEIN"/>
    <property type="match status" value="1"/>
</dbReference>
<evidence type="ECO:0000256" key="2">
    <source>
        <dbReference type="ARBA" id="ARBA00022801"/>
    </source>
</evidence>
<evidence type="ECO:0000313" key="8">
    <source>
        <dbReference type="EMBL" id="GAN77150.1"/>
    </source>
</evidence>
<dbReference type="RefSeq" id="WP_048861135.1">
    <property type="nucleotide sequence ID" value="NZ_BANB01000241.1"/>
</dbReference>
<keyword evidence="9" id="KW-1185">Reference proteome</keyword>
<organism evidence="8 9">
    <name type="scientific">Acidisphaera rubrifaciens HS-AP3</name>
    <dbReference type="NCBI Taxonomy" id="1231350"/>
    <lineage>
        <taxon>Bacteria</taxon>
        <taxon>Pseudomonadati</taxon>
        <taxon>Pseudomonadota</taxon>
        <taxon>Alphaproteobacteria</taxon>
        <taxon>Acetobacterales</taxon>
        <taxon>Acetobacteraceae</taxon>
        <taxon>Acidisphaera</taxon>
    </lineage>
</organism>
<dbReference type="PANTHER" id="PTHR13748">
    <property type="entry name" value="COBW-RELATED"/>
    <property type="match status" value="1"/>
</dbReference>
<dbReference type="Pfam" id="PF02492">
    <property type="entry name" value="cobW"/>
    <property type="match status" value="1"/>
</dbReference>
<dbReference type="InterPro" id="IPR027417">
    <property type="entry name" value="P-loop_NTPase"/>
</dbReference>
<comment type="similarity">
    <text evidence="4">Belongs to the SIMIBI class G3E GTPase family. ZNG1 subfamily.</text>
</comment>
<comment type="caution">
    <text evidence="8">The sequence shown here is derived from an EMBL/GenBank/DDBJ whole genome shotgun (WGS) entry which is preliminary data.</text>
</comment>
<dbReference type="GO" id="GO:0016787">
    <property type="term" value="F:hydrolase activity"/>
    <property type="evidence" value="ECO:0007669"/>
    <property type="project" value="UniProtKB-KW"/>
</dbReference>
<dbReference type="GO" id="GO:0000166">
    <property type="term" value="F:nucleotide binding"/>
    <property type="evidence" value="ECO:0007669"/>
    <property type="project" value="UniProtKB-KW"/>
</dbReference>
<dbReference type="InterPro" id="IPR011629">
    <property type="entry name" value="CobW-like_C"/>
</dbReference>
<name>A0A0D6P5X8_9PROT</name>
<dbReference type="OrthoDB" id="9808822at2"/>
<keyword evidence="2" id="KW-0378">Hydrolase</keyword>
<sequence length="336" mass="36873">MDQPVTPALAPSAVRSDNRIPAVVVTGFLGSGKTTLVNHILRNQQGKKIAVIINEIGDVNLDGQLVLTDRDEQIVEFNNGCLCCTVRGDLIEMLGRLRERADRLDGIIIETTGLADPAPVASTFFVSDDVRAGVRLDSFVGVVDARNIETNLAQSPEAQEQVAFSDIILVNKTDLVDAATLEAVIGRLRTLNPVARILPTVQSEVDLDAVLHTGAFDLEAKLQIDPEFLGEHAHEHDARITSCVLTETRPIDINRFMLWMGEYAQAHGEDLLRTKGIFYARGFPERLIFQSVRMLTTLRPERVWGKDEPRQTTYVVIGRDLDREALAAGLAACVAG</sequence>